<feature type="transmembrane region" description="Helical" evidence="1">
    <location>
        <begin position="73"/>
        <end position="94"/>
    </location>
</feature>
<feature type="transmembrane region" description="Helical" evidence="1">
    <location>
        <begin position="100"/>
        <end position="123"/>
    </location>
</feature>
<name>A0AB36AC13_LIMRT</name>
<evidence type="ECO:0000256" key="1">
    <source>
        <dbReference type="SAM" id="Phobius"/>
    </source>
</evidence>
<sequence>MNSYRSHDWLHEPEIIAELIISVLYVITLIIYLIFLGIFNKRMKNEGLTDAFVNKIDILRTSESILNEGGNKYVIWAFLLILAFIIVIAILVYLRNHSYYKGISLIIIAVFIIVSIVLFIVLWNMINMPVFRAFMFVMGAVGISSALIGTSN</sequence>
<gene>
    <name evidence="2" type="ORF">GIX80_02355</name>
</gene>
<keyword evidence="1" id="KW-0472">Membrane</keyword>
<organism evidence="2 3">
    <name type="scientific">Limosilactobacillus reuteri</name>
    <name type="common">Lactobacillus reuteri</name>
    <dbReference type="NCBI Taxonomy" id="1598"/>
    <lineage>
        <taxon>Bacteria</taxon>
        <taxon>Bacillati</taxon>
        <taxon>Bacillota</taxon>
        <taxon>Bacilli</taxon>
        <taxon>Lactobacillales</taxon>
        <taxon>Lactobacillaceae</taxon>
        <taxon>Limosilactobacillus</taxon>
    </lineage>
</organism>
<keyword evidence="1" id="KW-1133">Transmembrane helix</keyword>
<protein>
    <submittedName>
        <fullName evidence="2">Uncharacterized protein</fullName>
    </submittedName>
</protein>
<dbReference type="RefSeq" id="WP_152703703.1">
    <property type="nucleotide sequence ID" value="NZ_JAFFPO010000015.1"/>
</dbReference>
<reference evidence="2 3" key="1">
    <citation type="submission" date="2019-11" db="EMBL/GenBank/DDBJ databases">
        <title>Draft genome sequence of 12 host-associated Lactobacillus reuteri rodent strains.</title>
        <authorList>
            <person name="Zhang S."/>
            <person name="Ozcam M."/>
            <person name="Van Pijkeren J.P."/>
        </authorList>
    </citation>
    <scope>NUCLEOTIDE SEQUENCE [LARGE SCALE GENOMIC DNA]</scope>
    <source>
        <strain evidence="2 3">L1604-1</strain>
    </source>
</reference>
<dbReference type="EMBL" id="WJMZ01000002">
    <property type="protein sequence ID" value="MRG83240.1"/>
    <property type="molecule type" value="Genomic_DNA"/>
</dbReference>
<dbReference type="Proteomes" id="UP000441557">
    <property type="component" value="Unassembled WGS sequence"/>
</dbReference>
<accession>A0AB36AC13</accession>
<evidence type="ECO:0000313" key="3">
    <source>
        <dbReference type="Proteomes" id="UP000441557"/>
    </source>
</evidence>
<proteinExistence type="predicted"/>
<keyword evidence="1" id="KW-0812">Transmembrane</keyword>
<comment type="caution">
    <text evidence="2">The sequence shown here is derived from an EMBL/GenBank/DDBJ whole genome shotgun (WGS) entry which is preliminary data.</text>
</comment>
<feature type="transmembrane region" description="Helical" evidence="1">
    <location>
        <begin position="130"/>
        <end position="149"/>
    </location>
</feature>
<dbReference type="AlphaFoldDB" id="A0AB36AC13"/>
<feature type="transmembrane region" description="Helical" evidence="1">
    <location>
        <begin position="15"/>
        <end position="39"/>
    </location>
</feature>
<evidence type="ECO:0000313" key="2">
    <source>
        <dbReference type="EMBL" id="MRG83240.1"/>
    </source>
</evidence>